<protein>
    <submittedName>
        <fullName evidence="2">DUF2939 domain-containing protein</fullName>
    </submittedName>
</protein>
<dbReference type="EMBL" id="JAPIUZ010000005">
    <property type="protein sequence ID" value="MCX2564361.1"/>
    <property type="molecule type" value="Genomic_DNA"/>
</dbReference>
<keyword evidence="1" id="KW-0812">Transmembrane</keyword>
<dbReference type="RefSeq" id="WP_173559778.1">
    <property type="nucleotide sequence ID" value="NZ_JAPIUZ010000005.1"/>
</dbReference>
<keyword evidence="3" id="KW-1185">Reference proteome</keyword>
<dbReference type="Pfam" id="PF11159">
    <property type="entry name" value="DUF2939"/>
    <property type="match status" value="1"/>
</dbReference>
<feature type="transmembrane region" description="Helical" evidence="1">
    <location>
        <begin position="21"/>
        <end position="46"/>
    </location>
</feature>
<keyword evidence="1" id="KW-1133">Transmembrane helix</keyword>
<comment type="caution">
    <text evidence="2">The sequence shown here is derived from an EMBL/GenBank/DDBJ whole genome shotgun (WGS) entry which is preliminary data.</text>
</comment>
<accession>A0ABT3QGE6</accession>
<reference evidence="2 3" key="1">
    <citation type="submission" date="2022-11" db="EMBL/GenBank/DDBJ databases">
        <title>Genome sequencing of Acetobacter type strain.</title>
        <authorList>
            <person name="Heo J."/>
            <person name="Lee D."/>
            <person name="Han B.-H."/>
            <person name="Hong S.-B."/>
            <person name="Kwon S.-W."/>
        </authorList>
    </citation>
    <scope>NUCLEOTIDE SEQUENCE [LARGE SCALE GENOMIC DNA]</scope>
    <source>
        <strain evidence="2 3">KACC 21253</strain>
    </source>
</reference>
<sequence length="205" mass="22219">MTHYTSVGQSARLAARPGRHMARMVCAGASIAAFGLYLASPFLTLWSIGSSLKTHDMVSLGQMINWGELDTSIKQQAMAGMHLLPAATDDLPEFGSSFATEVVSNAVDINVSQQNLGTLVDEVLPASAQEHATHNLSFASLISQATFHFERPDLFVALVHLPGHENETPLEIDMRIQHWQWKVTSINFPAPRPRTMTASAAPGNA</sequence>
<evidence type="ECO:0000256" key="1">
    <source>
        <dbReference type="SAM" id="Phobius"/>
    </source>
</evidence>
<name>A0ABT3QGE6_9PROT</name>
<dbReference type="Proteomes" id="UP001301152">
    <property type="component" value="Unassembled WGS sequence"/>
</dbReference>
<organism evidence="2 3">
    <name type="scientific">Acetobacter thailandicus</name>
    <dbReference type="NCBI Taxonomy" id="1502842"/>
    <lineage>
        <taxon>Bacteria</taxon>
        <taxon>Pseudomonadati</taxon>
        <taxon>Pseudomonadota</taxon>
        <taxon>Alphaproteobacteria</taxon>
        <taxon>Acetobacterales</taxon>
        <taxon>Acetobacteraceae</taxon>
        <taxon>Acetobacter</taxon>
    </lineage>
</organism>
<keyword evidence="1" id="KW-0472">Membrane</keyword>
<gene>
    <name evidence="2" type="ORF">OQ497_10365</name>
</gene>
<dbReference type="InterPro" id="IPR021330">
    <property type="entry name" value="DUF2939"/>
</dbReference>
<proteinExistence type="predicted"/>
<evidence type="ECO:0000313" key="3">
    <source>
        <dbReference type="Proteomes" id="UP001301152"/>
    </source>
</evidence>
<evidence type="ECO:0000313" key="2">
    <source>
        <dbReference type="EMBL" id="MCX2564361.1"/>
    </source>
</evidence>